<proteinExistence type="predicted"/>
<accession>A0AAW9DMS0</accession>
<dbReference type="RefSeq" id="WP_319612878.1">
    <property type="nucleotide sequence ID" value="NZ_JAWXYB010000018.1"/>
</dbReference>
<organism evidence="2 3">
    <name type="scientific">Acidiphilium acidophilum</name>
    <name type="common">Thiobacillus acidophilus</name>
    <dbReference type="NCBI Taxonomy" id="76588"/>
    <lineage>
        <taxon>Bacteria</taxon>
        <taxon>Pseudomonadati</taxon>
        <taxon>Pseudomonadota</taxon>
        <taxon>Alphaproteobacteria</taxon>
        <taxon>Acetobacterales</taxon>
        <taxon>Acidocellaceae</taxon>
        <taxon>Acidiphilium</taxon>
    </lineage>
</organism>
<sequence length="203" mass="22850">MSSTAPSHPTHPIAHFLRILRDLAITVTRQPPSRTLSEHLLETLIWHLEYFICRLVRAAIAPDRAMKPRPNPTTTTNARRRVADRPPGPMMRCTAWLVHLAPIYLPELVTEIEAARTELAILLSDGTVQTLATETPKIGRILRPLCRMFGIEPPACLRLPLPIRKPRPPKPPKPRQPRDYGFTLIGCWDALGLPATPTPKKTR</sequence>
<keyword evidence="3" id="KW-1185">Reference proteome</keyword>
<comment type="caution">
    <text evidence="2">The sequence shown here is derived from an EMBL/GenBank/DDBJ whole genome shotgun (WGS) entry which is preliminary data.</text>
</comment>
<evidence type="ECO:0000313" key="2">
    <source>
        <dbReference type="EMBL" id="MDX5929897.1"/>
    </source>
</evidence>
<dbReference type="EMBL" id="JAWXYB010000018">
    <property type="protein sequence ID" value="MDX5929897.1"/>
    <property type="molecule type" value="Genomic_DNA"/>
</dbReference>
<dbReference type="AlphaFoldDB" id="A0AAW9DMS0"/>
<gene>
    <name evidence="2" type="ORF">SIL87_03860</name>
</gene>
<feature type="region of interest" description="Disordered" evidence="1">
    <location>
        <begin position="65"/>
        <end position="86"/>
    </location>
</feature>
<name>A0AAW9DMS0_ACIAO</name>
<dbReference type="Proteomes" id="UP001279553">
    <property type="component" value="Unassembled WGS sequence"/>
</dbReference>
<evidence type="ECO:0000256" key="1">
    <source>
        <dbReference type="SAM" id="MobiDB-lite"/>
    </source>
</evidence>
<evidence type="ECO:0000313" key="3">
    <source>
        <dbReference type="Proteomes" id="UP001279553"/>
    </source>
</evidence>
<evidence type="ECO:0008006" key="4">
    <source>
        <dbReference type="Google" id="ProtNLM"/>
    </source>
</evidence>
<protein>
    <recommendedName>
        <fullName evidence="4">Transposase</fullName>
    </recommendedName>
</protein>
<reference evidence="2 3" key="1">
    <citation type="submission" date="2023-11" db="EMBL/GenBank/DDBJ databases">
        <title>MicrobeMod: A computational toolkit for identifying prokaryotic methylation and restriction-modification with nanopore sequencing.</title>
        <authorList>
            <person name="Crits-Christoph A."/>
            <person name="Kang S.C."/>
            <person name="Lee H."/>
            <person name="Ostrov N."/>
        </authorList>
    </citation>
    <scope>NUCLEOTIDE SEQUENCE [LARGE SCALE GENOMIC DNA]</scope>
    <source>
        <strain evidence="2 3">DSMZ 700</strain>
    </source>
</reference>